<dbReference type="Proteomes" id="UP001172386">
    <property type="component" value="Unassembled WGS sequence"/>
</dbReference>
<dbReference type="EMBL" id="JAPDRQ010000038">
    <property type="protein sequence ID" value="KAJ9659604.1"/>
    <property type="molecule type" value="Genomic_DNA"/>
</dbReference>
<evidence type="ECO:0000313" key="1">
    <source>
        <dbReference type="EMBL" id="KAJ9659604.1"/>
    </source>
</evidence>
<protein>
    <submittedName>
        <fullName evidence="1">Uncharacterized protein</fullName>
    </submittedName>
</protein>
<gene>
    <name evidence="1" type="ORF">H2198_003017</name>
</gene>
<reference evidence="1" key="1">
    <citation type="submission" date="2022-10" db="EMBL/GenBank/DDBJ databases">
        <title>Culturing micro-colonial fungi from biological soil crusts in the Mojave desert and describing Neophaeococcomyces mojavensis, and introducing the new genera and species Taxawa tesnikishii.</title>
        <authorList>
            <person name="Kurbessoian T."/>
            <person name="Stajich J.E."/>
        </authorList>
    </citation>
    <scope>NUCLEOTIDE SEQUENCE</scope>
    <source>
        <strain evidence="1">JES_112</strain>
    </source>
</reference>
<comment type="caution">
    <text evidence="1">The sequence shown here is derived from an EMBL/GenBank/DDBJ whole genome shotgun (WGS) entry which is preliminary data.</text>
</comment>
<proteinExistence type="predicted"/>
<sequence>MSQSAAYDKLQVTATEFAQSYNKAFSTKDASFLSTTLSPECTRTILPSSFLASLGRENKPISNAAYEAVVKSEFPAFQSQKIRLNRLAIDEVQKSAFLLINVEVSLRDTHTYDLDFAFLIEMTEPCDKIKAVTQFLDTAKCVEARGKIDAILKELGNSDL</sequence>
<evidence type="ECO:0000313" key="2">
    <source>
        <dbReference type="Proteomes" id="UP001172386"/>
    </source>
</evidence>
<name>A0ACC3ADD1_9EURO</name>
<keyword evidence="2" id="KW-1185">Reference proteome</keyword>
<accession>A0ACC3ADD1</accession>
<organism evidence="1 2">
    <name type="scientific">Neophaeococcomyces mojaviensis</name>
    <dbReference type="NCBI Taxonomy" id="3383035"/>
    <lineage>
        <taxon>Eukaryota</taxon>
        <taxon>Fungi</taxon>
        <taxon>Dikarya</taxon>
        <taxon>Ascomycota</taxon>
        <taxon>Pezizomycotina</taxon>
        <taxon>Eurotiomycetes</taxon>
        <taxon>Chaetothyriomycetidae</taxon>
        <taxon>Chaetothyriales</taxon>
        <taxon>Chaetothyriales incertae sedis</taxon>
        <taxon>Neophaeococcomyces</taxon>
    </lineage>
</organism>